<sequence length="172" mass="20121">MKAQQLPQFRYAMSIEEIGHEGNRYIDSIWYSLYESMYEELTNAFREMEDAAYGMYLDRLMTPLFECLEEAGFVAMEPVEKNDFIIGRCLLFRNSLEKWGSENNRSRIFWNVVRRTDGDIVGTLLTEIPHSHLKFHIPSAPVLYTLRECDRGRIMQGIRQIKKIENPTGGDV</sequence>
<name>M8EC68_9BACL</name>
<evidence type="ECO:0000313" key="1">
    <source>
        <dbReference type="EMBL" id="EMT53070.1"/>
    </source>
</evidence>
<dbReference type="EMBL" id="APBN01000003">
    <property type="protein sequence ID" value="EMT53070.1"/>
    <property type="molecule type" value="Genomic_DNA"/>
</dbReference>
<comment type="caution">
    <text evidence="1">The sequence shown here is derived from an EMBL/GenBank/DDBJ whole genome shotgun (WGS) entry which is preliminary data.</text>
</comment>
<dbReference type="PATRIC" id="fig|1300222.3.peg.2030"/>
<evidence type="ECO:0000313" key="2">
    <source>
        <dbReference type="Proteomes" id="UP000012081"/>
    </source>
</evidence>
<dbReference type="RefSeq" id="WP_003387942.1">
    <property type="nucleotide sequence ID" value="NZ_APBN01000003.1"/>
</dbReference>
<protein>
    <submittedName>
        <fullName evidence="1">Uncharacterized protein</fullName>
    </submittedName>
</protein>
<dbReference type="Proteomes" id="UP000012081">
    <property type="component" value="Unassembled WGS sequence"/>
</dbReference>
<dbReference type="AlphaFoldDB" id="M8EC68"/>
<dbReference type="STRING" id="1300222.I532_09842"/>
<accession>M8EC68</accession>
<gene>
    <name evidence="1" type="ORF">I532_09842</name>
</gene>
<dbReference type="OrthoDB" id="2916119at2"/>
<dbReference type="InterPro" id="IPR046064">
    <property type="entry name" value="DUF6022"/>
</dbReference>
<reference evidence="1 2" key="1">
    <citation type="submission" date="2013-03" db="EMBL/GenBank/DDBJ databases">
        <title>Assembly of a new bacterial strain Brevibacillus borstelensis AK1.</title>
        <authorList>
            <person name="Rajan I."/>
            <person name="PoliReddy D."/>
            <person name="Sugumar T."/>
            <person name="Rathinam K."/>
            <person name="Alqarawi S."/>
            <person name="Khalil A.B."/>
            <person name="Sivakumar N."/>
        </authorList>
    </citation>
    <scope>NUCLEOTIDE SEQUENCE [LARGE SCALE GENOMIC DNA]</scope>
    <source>
        <strain evidence="1 2">AK1</strain>
    </source>
</reference>
<keyword evidence="2" id="KW-1185">Reference proteome</keyword>
<proteinExistence type="predicted"/>
<organism evidence="1 2">
    <name type="scientific">Brevibacillus borstelensis AK1</name>
    <dbReference type="NCBI Taxonomy" id="1300222"/>
    <lineage>
        <taxon>Bacteria</taxon>
        <taxon>Bacillati</taxon>
        <taxon>Bacillota</taxon>
        <taxon>Bacilli</taxon>
        <taxon>Bacillales</taxon>
        <taxon>Paenibacillaceae</taxon>
        <taxon>Brevibacillus</taxon>
    </lineage>
</organism>
<dbReference type="Pfam" id="PF19486">
    <property type="entry name" value="DUF6022"/>
    <property type="match status" value="1"/>
</dbReference>